<name>A0A2A9NV38_9AGAR</name>
<dbReference type="InterPro" id="IPR015943">
    <property type="entry name" value="WD40/YVTN_repeat-like_dom_sf"/>
</dbReference>
<comment type="subunit">
    <text evidence="3">Component of the pre-66S ribosomal particle.</text>
</comment>
<accession>A0A2A9NV38</accession>
<reference evidence="6 7" key="1">
    <citation type="submission" date="2014-02" db="EMBL/GenBank/DDBJ databases">
        <title>Transposable element dynamics among asymbiotic and ectomycorrhizal Amanita fungi.</title>
        <authorList>
            <consortium name="DOE Joint Genome Institute"/>
            <person name="Hess J."/>
            <person name="Skrede I."/>
            <person name="Wolfe B."/>
            <person name="LaButti K."/>
            <person name="Ohm R.A."/>
            <person name="Grigoriev I.V."/>
            <person name="Pringle A."/>
        </authorList>
    </citation>
    <scope>NUCLEOTIDE SEQUENCE [LARGE SCALE GENOMIC DNA]</scope>
    <source>
        <strain evidence="6 7">SKay4041</strain>
    </source>
</reference>
<evidence type="ECO:0000256" key="3">
    <source>
        <dbReference type="ARBA" id="ARBA00011187"/>
    </source>
</evidence>
<evidence type="ECO:0000313" key="7">
    <source>
        <dbReference type="Proteomes" id="UP000242287"/>
    </source>
</evidence>
<dbReference type="OrthoDB" id="18388at2759"/>
<dbReference type="STRING" id="703135.A0A2A9NV38"/>
<evidence type="ECO:0000313" key="6">
    <source>
        <dbReference type="EMBL" id="PFH54399.1"/>
    </source>
</evidence>
<dbReference type="Gene3D" id="2.130.10.10">
    <property type="entry name" value="YVTN repeat-like/Quinoprotein amine dehydrogenase"/>
    <property type="match status" value="1"/>
</dbReference>
<evidence type="ECO:0000256" key="2">
    <source>
        <dbReference type="ARBA" id="ARBA00007861"/>
    </source>
</evidence>
<dbReference type="EMBL" id="KZ301970">
    <property type="protein sequence ID" value="PFH54399.1"/>
    <property type="molecule type" value="Genomic_DNA"/>
</dbReference>
<dbReference type="GO" id="GO:0005730">
    <property type="term" value="C:nucleolus"/>
    <property type="evidence" value="ECO:0007669"/>
    <property type="project" value="InterPro"/>
</dbReference>
<feature type="region of interest" description="Disordered" evidence="5">
    <location>
        <begin position="376"/>
        <end position="416"/>
    </location>
</feature>
<dbReference type="GO" id="GO:0042273">
    <property type="term" value="P:ribosomal large subunit biogenesis"/>
    <property type="evidence" value="ECO:0007669"/>
    <property type="project" value="InterPro"/>
</dbReference>
<proteinExistence type="inferred from homology"/>
<dbReference type="PANTHER" id="PTHR16038">
    <property type="entry name" value="NOP SEVEN ASSOCIATED PROTEIN 1"/>
    <property type="match status" value="1"/>
</dbReference>
<evidence type="ECO:0000256" key="1">
    <source>
        <dbReference type="ARBA" id="ARBA00002889"/>
    </source>
</evidence>
<evidence type="ECO:0000256" key="5">
    <source>
        <dbReference type="SAM" id="MobiDB-lite"/>
    </source>
</evidence>
<keyword evidence="7" id="KW-1185">Reference proteome</keyword>
<dbReference type="Proteomes" id="UP000242287">
    <property type="component" value="Unassembled WGS sequence"/>
</dbReference>
<dbReference type="CDD" id="cd22857">
    <property type="entry name" value="WDR74"/>
    <property type="match status" value="1"/>
</dbReference>
<dbReference type="InterPro" id="IPR036322">
    <property type="entry name" value="WD40_repeat_dom_sf"/>
</dbReference>
<dbReference type="PANTHER" id="PTHR16038:SF4">
    <property type="entry name" value="WD REPEAT-CONTAINING PROTEIN 74"/>
    <property type="match status" value="1"/>
</dbReference>
<comment type="function">
    <text evidence="1">Involved in the biogenesis of the 60S ribosomal subunit.</text>
</comment>
<comment type="similarity">
    <text evidence="2">Belongs to the NSA1 family.</text>
</comment>
<dbReference type="SUPFAM" id="SSF50978">
    <property type="entry name" value="WD40 repeat-like"/>
    <property type="match status" value="1"/>
</dbReference>
<dbReference type="GO" id="GO:0030687">
    <property type="term" value="C:preribosome, large subunit precursor"/>
    <property type="evidence" value="ECO:0007669"/>
    <property type="project" value="TreeGrafter"/>
</dbReference>
<evidence type="ECO:0000256" key="4">
    <source>
        <dbReference type="ARBA" id="ARBA00014234"/>
    </source>
</evidence>
<protein>
    <recommendedName>
        <fullName evidence="4">Ribosome biogenesis protein NSA1</fullName>
    </recommendedName>
</protein>
<sequence length="416" mass="45810">MARFLLGDELGHIKSLRYTQDKNGDAQETIKTILNSSQIQASVQNLAVTTSDNGSTLLAATFSSGVTSVYLLNDDEIEEYTTWKEHRLKTQQKFVGLSASSSHIFSCTSNGALRMTNLPQKKDDPTSSCITSLPTRLRDWKIIADTTKFAYGGDEVDVSIWDTERAFQPQADAEPSPPSKKRKRGDSLFLAEIWRAKNVPNDTLGLRQPVRITSLAFLDPASSATHLLAGTELGDVRLYDTRAGRRPASEFKGIGRVGGVKVVKEGLNPHEAFVSDNGSNLFSVDLRNGQIAYGYKGESSTYIYELHASIRLVGLSGAVNSIATAPSVLATTALDRFARIHSVYPLPPEPGQQQKQKGQVLEKLFTKSMPTVVVWDQRIPTAPQNEDENEAIWKNMEHVGDESDSESAPVKRKQRK</sequence>
<dbReference type="AlphaFoldDB" id="A0A2A9NV38"/>
<organism evidence="6 7">
    <name type="scientific">Amanita thiersii Skay4041</name>
    <dbReference type="NCBI Taxonomy" id="703135"/>
    <lineage>
        <taxon>Eukaryota</taxon>
        <taxon>Fungi</taxon>
        <taxon>Dikarya</taxon>
        <taxon>Basidiomycota</taxon>
        <taxon>Agaricomycotina</taxon>
        <taxon>Agaricomycetes</taxon>
        <taxon>Agaricomycetidae</taxon>
        <taxon>Agaricales</taxon>
        <taxon>Pluteineae</taxon>
        <taxon>Amanitaceae</taxon>
        <taxon>Amanita</taxon>
    </lineage>
</organism>
<gene>
    <name evidence="6" type="ORF">AMATHDRAFT_662</name>
</gene>
<dbReference type="InterPro" id="IPR037379">
    <property type="entry name" value="WDR74/Nsa1"/>
</dbReference>